<proteinExistence type="predicted"/>
<gene>
    <name evidence="1" type="ORF">PEVE_00031267</name>
</gene>
<dbReference type="Proteomes" id="UP001159427">
    <property type="component" value="Unassembled WGS sequence"/>
</dbReference>
<evidence type="ECO:0000313" key="2">
    <source>
        <dbReference type="Proteomes" id="UP001159427"/>
    </source>
</evidence>
<organism evidence="1 2">
    <name type="scientific">Porites evermanni</name>
    <dbReference type="NCBI Taxonomy" id="104178"/>
    <lineage>
        <taxon>Eukaryota</taxon>
        <taxon>Metazoa</taxon>
        <taxon>Cnidaria</taxon>
        <taxon>Anthozoa</taxon>
        <taxon>Hexacorallia</taxon>
        <taxon>Scleractinia</taxon>
        <taxon>Fungiina</taxon>
        <taxon>Poritidae</taxon>
        <taxon>Porites</taxon>
    </lineage>
</organism>
<comment type="caution">
    <text evidence="1">The sequence shown here is derived from an EMBL/GenBank/DDBJ whole genome shotgun (WGS) entry which is preliminary data.</text>
</comment>
<evidence type="ECO:0000313" key="1">
    <source>
        <dbReference type="EMBL" id="CAH3027310.1"/>
    </source>
</evidence>
<protein>
    <submittedName>
        <fullName evidence="1">Uncharacterized protein</fullName>
    </submittedName>
</protein>
<name>A0ABN8MCD3_9CNID</name>
<reference evidence="1 2" key="1">
    <citation type="submission" date="2022-05" db="EMBL/GenBank/DDBJ databases">
        <authorList>
            <consortium name="Genoscope - CEA"/>
            <person name="William W."/>
        </authorList>
    </citation>
    <scope>NUCLEOTIDE SEQUENCE [LARGE SCALE GENOMIC DNA]</scope>
</reference>
<dbReference type="EMBL" id="CALNXI010000446">
    <property type="protein sequence ID" value="CAH3027310.1"/>
    <property type="molecule type" value="Genomic_DNA"/>
</dbReference>
<keyword evidence="2" id="KW-1185">Reference proteome</keyword>
<sequence length="207" mass="23582">MNSSLTRFLKLLACKFISPGIVKASSSFQQLLDVEQYLPDSLLDVGFMTRTSLNNLVSSGDIDTEDEKQFYVEAKSFFSKAFEYDVSHIPVNDELLVNAEMVHFEEREKLKPSMGKYFIFPNLLPFISARDSEELTQEVHDFVTMDEEELPNSVRELPKASEAGSRLRPDIVWGHLQEMTTPDGSPRLLYLSSPYRTRMVVKKGSSL</sequence>
<accession>A0ABN8MCD3</accession>